<gene>
    <name evidence="3" type="ORF">ACG00X_22055</name>
</gene>
<feature type="signal peptide" evidence="1">
    <location>
        <begin position="1"/>
        <end position="23"/>
    </location>
</feature>
<dbReference type="EMBL" id="JBIGIA010000024">
    <property type="protein sequence ID" value="MFG6459526.1"/>
    <property type="molecule type" value="Genomic_DNA"/>
</dbReference>
<feature type="domain" description="Ice-binding protein C-terminal" evidence="2">
    <location>
        <begin position="216"/>
        <end position="238"/>
    </location>
</feature>
<keyword evidence="1" id="KW-0732">Signal</keyword>
<evidence type="ECO:0000256" key="1">
    <source>
        <dbReference type="SAM" id="SignalP"/>
    </source>
</evidence>
<dbReference type="Proteomes" id="UP001606305">
    <property type="component" value="Unassembled WGS sequence"/>
</dbReference>
<dbReference type="InterPro" id="IPR013424">
    <property type="entry name" value="Ice-binding_C"/>
</dbReference>
<sequence length="244" mass="24961">MSQPLISRLCVAALSLACASAQAGYVLSSQGVSFEFNQLDADSFTFKITNADNATGNWASDTHLSFLGFKDLGPLTGISNATVTNMLPASASVWSYSTQELNGNGCLGGNSGGICLDANPDIALANIMMFQIDLLGTTLAIDPATGPHLKIGFTYWVPDKGDPTKRNFVPGHYEIGGDLLSQNMIYTSCTSSTDCNGGNGGGGGGGGAGGGGSGGTVPEPATLGLFALALLSASQARRLQPNRR</sequence>
<feature type="chain" id="PRO_5046520263" evidence="1">
    <location>
        <begin position="24"/>
        <end position="244"/>
    </location>
</feature>
<dbReference type="NCBIfam" id="TIGR02595">
    <property type="entry name" value="PEP_CTERM"/>
    <property type="match status" value="1"/>
</dbReference>
<comment type="caution">
    <text evidence="3">The sequence shown here is derived from an EMBL/GenBank/DDBJ whole genome shotgun (WGS) entry which is preliminary data.</text>
</comment>
<name>A0ABW7GCB3_9BURK</name>
<reference evidence="3 4" key="1">
    <citation type="submission" date="2024-09" db="EMBL/GenBank/DDBJ databases">
        <title>Novel species of the genus Pelomonas and Roseateles isolated from streams.</title>
        <authorList>
            <person name="Lu H."/>
        </authorList>
    </citation>
    <scope>NUCLEOTIDE SEQUENCE [LARGE SCALE GENOMIC DNA]</scope>
    <source>
        <strain evidence="3 4">BYS96W</strain>
    </source>
</reference>
<organism evidence="3 4">
    <name type="scientific">Pelomonas nitida</name>
    <dbReference type="NCBI Taxonomy" id="3299027"/>
    <lineage>
        <taxon>Bacteria</taxon>
        <taxon>Pseudomonadati</taxon>
        <taxon>Pseudomonadota</taxon>
        <taxon>Betaproteobacteria</taxon>
        <taxon>Burkholderiales</taxon>
        <taxon>Sphaerotilaceae</taxon>
        <taxon>Roseateles</taxon>
    </lineage>
</organism>
<protein>
    <submittedName>
        <fullName evidence="3">PEP-CTERM sorting domain-containing protein</fullName>
    </submittedName>
</protein>
<dbReference type="RefSeq" id="WP_394491616.1">
    <property type="nucleotide sequence ID" value="NZ_JBIGIA010000024.1"/>
</dbReference>
<evidence type="ECO:0000313" key="4">
    <source>
        <dbReference type="Proteomes" id="UP001606305"/>
    </source>
</evidence>
<proteinExistence type="predicted"/>
<accession>A0ABW7GCB3</accession>
<evidence type="ECO:0000259" key="2">
    <source>
        <dbReference type="Pfam" id="PF07589"/>
    </source>
</evidence>
<dbReference type="Pfam" id="PF07589">
    <property type="entry name" value="PEP-CTERM"/>
    <property type="match status" value="1"/>
</dbReference>
<evidence type="ECO:0000313" key="3">
    <source>
        <dbReference type="EMBL" id="MFG6459526.1"/>
    </source>
</evidence>
<keyword evidence="4" id="KW-1185">Reference proteome</keyword>